<dbReference type="PRINTS" id="PR00735">
    <property type="entry name" value="GLHYDRLASE8"/>
</dbReference>
<evidence type="ECO:0000256" key="1">
    <source>
        <dbReference type="ARBA" id="ARBA00009209"/>
    </source>
</evidence>
<comment type="similarity">
    <text evidence="1">Belongs to the glycosyl hydrolase 8 (cellulase D) family.</text>
</comment>
<keyword evidence="5" id="KW-1185">Reference proteome</keyword>
<dbReference type="GO" id="GO:0004553">
    <property type="term" value="F:hydrolase activity, hydrolyzing O-glycosyl compounds"/>
    <property type="evidence" value="ECO:0007669"/>
    <property type="project" value="InterPro"/>
</dbReference>
<reference evidence="5" key="1">
    <citation type="submission" date="2016-10" db="EMBL/GenBank/DDBJ databases">
        <authorList>
            <person name="Varghese N."/>
            <person name="Submissions S."/>
        </authorList>
    </citation>
    <scope>NUCLEOTIDE SEQUENCE [LARGE SCALE GENOMIC DNA]</scope>
    <source>
        <strain evidence="5">DSM 43161</strain>
    </source>
</reference>
<evidence type="ECO:0000313" key="4">
    <source>
        <dbReference type="EMBL" id="SFO09958.1"/>
    </source>
</evidence>
<protein>
    <submittedName>
        <fullName evidence="4">Endoglucanase</fullName>
    </submittedName>
</protein>
<keyword evidence="2" id="KW-0378">Hydrolase</keyword>
<dbReference type="InterPro" id="IPR012341">
    <property type="entry name" value="6hp_glycosidase-like_sf"/>
</dbReference>
<keyword evidence="3" id="KW-0326">Glycosidase</keyword>
<dbReference type="GO" id="GO:0005975">
    <property type="term" value="P:carbohydrate metabolic process"/>
    <property type="evidence" value="ECO:0007669"/>
    <property type="project" value="InterPro"/>
</dbReference>
<dbReference type="AlphaFoldDB" id="A0A1I5EED6"/>
<dbReference type="InterPro" id="IPR008928">
    <property type="entry name" value="6-hairpin_glycosidase_sf"/>
</dbReference>
<gene>
    <name evidence="4" type="ORF">SAMN05660359_01383</name>
</gene>
<evidence type="ECO:0000256" key="2">
    <source>
        <dbReference type="ARBA" id="ARBA00022801"/>
    </source>
</evidence>
<dbReference type="RefSeq" id="WP_177225132.1">
    <property type="nucleotide sequence ID" value="NZ_FOWE01000003.1"/>
</dbReference>
<dbReference type="SUPFAM" id="SSF48208">
    <property type="entry name" value="Six-hairpin glycosidases"/>
    <property type="match status" value="1"/>
</dbReference>
<evidence type="ECO:0000313" key="5">
    <source>
        <dbReference type="Proteomes" id="UP000183642"/>
    </source>
</evidence>
<dbReference type="EMBL" id="FOWE01000003">
    <property type="protein sequence ID" value="SFO09958.1"/>
    <property type="molecule type" value="Genomic_DNA"/>
</dbReference>
<dbReference type="Proteomes" id="UP000183642">
    <property type="component" value="Unassembled WGS sequence"/>
</dbReference>
<dbReference type="InterPro" id="IPR002037">
    <property type="entry name" value="Glyco_hydro_8"/>
</dbReference>
<organism evidence="4 5">
    <name type="scientific">Geodermatophilus obscurus</name>
    <dbReference type="NCBI Taxonomy" id="1861"/>
    <lineage>
        <taxon>Bacteria</taxon>
        <taxon>Bacillati</taxon>
        <taxon>Actinomycetota</taxon>
        <taxon>Actinomycetes</taxon>
        <taxon>Geodermatophilales</taxon>
        <taxon>Geodermatophilaceae</taxon>
        <taxon>Geodermatophilus</taxon>
    </lineage>
</organism>
<dbReference type="Gene3D" id="1.50.10.10">
    <property type="match status" value="1"/>
</dbReference>
<name>A0A1I5EED6_9ACTN</name>
<sequence length="328" mass="34606">MTRADAAREAAEAFLDTYVDADGRVVRRDQGGDTVSEGQAYGLLLAQVAADDEAFARIWGWTAGNLQQPDGLLAWRLQGDRVVDANPASDADVLAAWALLRQGGQYREPGLRLAAAVLGAEVVEMPGTGPVLAAGPWATGAPATLNPSYWAPGVFVDLAGWTGDTRWAQLADVAVEVTETLTDHGRLLPPDWARVDGEVVSATPAPDGSTPEAQYGLDAQRLLVWLSAACDAPVRALAARSLPLLEASDRAAALRLRPTGEVLDDRVGALPLVASAAAADAAGREADRDRFLDRAAEVDAEYPSYYQGAWVALGRAILTTDLLDPCAR</sequence>
<proteinExistence type="inferred from homology"/>
<dbReference type="Pfam" id="PF01270">
    <property type="entry name" value="Glyco_hydro_8"/>
    <property type="match status" value="1"/>
</dbReference>
<evidence type="ECO:0000256" key="3">
    <source>
        <dbReference type="ARBA" id="ARBA00023295"/>
    </source>
</evidence>
<accession>A0A1I5EED6</accession>